<evidence type="ECO:0008006" key="4">
    <source>
        <dbReference type="Google" id="ProtNLM"/>
    </source>
</evidence>
<reference evidence="2" key="1">
    <citation type="submission" date="2020-05" db="EMBL/GenBank/DDBJ databases">
        <title>Mycena genomes resolve the evolution of fungal bioluminescence.</title>
        <authorList>
            <person name="Tsai I.J."/>
        </authorList>
    </citation>
    <scope>NUCLEOTIDE SEQUENCE</scope>
    <source>
        <strain evidence="2">160909Yilan</strain>
    </source>
</reference>
<name>A0A8H6ZFI6_9AGAR</name>
<dbReference type="EMBL" id="JACAZH010000002">
    <property type="protein sequence ID" value="KAF7375321.1"/>
    <property type="molecule type" value="Genomic_DNA"/>
</dbReference>
<dbReference type="InterPro" id="IPR036280">
    <property type="entry name" value="Multihaem_cyt_sf"/>
</dbReference>
<dbReference type="GO" id="GO:0006355">
    <property type="term" value="P:regulation of DNA-templated transcription"/>
    <property type="evidence" value="ECO:0007669"/>
    <property type="project" value="InterPro"/>
</dbReference>
<dbReference type="GO" id="GO:0008270">
    <property type="term" value="F:zinc ion binding"/>
    <property type="evidence" value="ECO:0007669"/>
    <property type="project" value="InterPro"/>
</dbReference>
<proteinExistence type="predicted"/>
<feature type="compositionally biased region" description="Basic residues" evidence="1">
    <location>
        <begin position="48"/>
        <end position="57"/>
    </location>
</feature>
<dbReference type="InterPro" id="IPR013088">
    <property type="entry name" value="Znf_NHR/GATA"/>
</dbReference>
<comment type="caution">
    <text evidence="2">The sequence shown here is derived from an EMBL/GenBank/DDBJ whole genome shotgun (WGS) entry which is preliminary data.</text>
</comment>
<evidence type="ECO:0000313" key="3">
    <source>
        <dbReference type="Proteomes" id="UP000623467"/>
    </source>
</evidence>
<keyword evidence="3" id="KW-1185">Reference proteome</keyword>
<sequence length="195" mass="21748">MSFDFHGNMKEEIPSLLGFDNTMSIGAFLDDLYAKDEAEQAKIQEQIRKKKPKKSRRPNSGPGLGTAALEKLKATGRASNTPAQKQSAECGPVESTSLPTDVGVQKCSNCGSTTTSNGSWANSPVENGQIRCNACYGYEKKWGMVRPLRWDDQHCARCHKPLLKSAGRWMAKIEGGWKLMCRKCYDYEMYRELSP</sequence>
<dbReference type="Proteomes" id="UP000623467">
    <property type="component" value="Unassembled WGS sequence"/>
</dbReference>
<dbReference type="AlphaFoldDB" id="A0A8H6ZFI6"/>
<feature type="compositionally biased region" description="Polar residues" evidence="1">
    <location>
        <begin position="77"/>
        <end position="87"/>
    </location>
</feature>
<evidence type="ECO:0000256" key="1">
    <source>
        <dbReference type="SAM" id="MobiDB-lite"/>
    </source>
</evidence>
<evidence type="ECO:0000313" key="2">
    <source>
        <dbReference type="EMBL" id="KAF7375321.1"/>
    </source>
</evidence>
<gene>
    <name evidence="2" type="ORF">MSAN_00419000</name>
</gene>
<organism evidence="2 3">
    <name type="scientific">Mycena sanguinolenta</name>
    <dbReference type="NCBI Taxonomy" id="230812"/>
    <lineage>
        <taxon>Eukaryota</taxon>
        <taxon>Fungi</taxon>
        <taxon>Dikarya</taxon>
        <taxon>Basidiomycota</taxon>
        <taxon>Agaricomycotina</taxon>
        <taxon>Agaricomycetes</taxon>
        <taxon>Agaricomycetidae</taxon>
        <taxon>Agaricales</taxon>
        <taxon>Marasmiineae</taxon>
        <taxon>Mycenaceae</taxon>
        <taxon>Mycena</taxon>
    </lineage>
</organism>
<accession>A0A8H6ZFI6</accession>
<feature type="region of interest" description="Disordered" evidence="1">
    <location>
        <begin position="43"/>
        <end position="96"/>
    </location>
</feature>
<dbReference type="Gene3D" id="3.30.50.10">
    <property type="entry name" value="Erythroid Transcription Factor GATA-1, subunit A"/>
    <property type="match status" value="1"/>
</dbReference>
<protein>
    <recommendedName>
        <fullName evidence="4">GATA-type domain-containing protein</fullName>
    </recommendedName>
</protein>
<dbReference type="SUPFAM" id="SSF48695">
    <property type="entry name" value="Multiheme cytochromes"/>
    <property type="match status" value="1"/>
</dbReference>
<dbReference type="OrthoDB" id="10473689at2759"/>